<evidence type="ECO:0000313" key="2">
    <source>
        <dbReference type="Proteomes" id="UP000035642"/>
    </source>
</evidence>
<feature type="compositionally biased region" description="Basic residues" evidence="1">
    <location>
        <begin position="63"/>
        <end position="113"/>
    </location>
</feature>
<organism evidence="2 3">
    <name type="scientific">Angiostrongylus cantonensis</name>
    <name type="common">Rat lungworm</name>
    <dbReference type="NCBI Taxonomy" id="6313"/>
    <lineage>
        <taxon>Eukaryota</taxon>
        <taxon>Metazoa</taxon>
        <taxon>Ecdysozoa</taxon>
        <taxon>Nematoda</taxon>
        <taxon>Chromadorea</taxon>
        <taxon>Rhabditida</taxon>
        <taxon>Rhabditina</taxon>
        <taxon>Rhabditomorpha</taxon>
        <taxon>Strongyloidea</taxon>
        <taxon>Metastrongylidae</taxon>
        <taxon>Angiostrongylus</taxon>
    </lineage>
</organism>
<name>A0A0K0DEE4_ANGCA</name>
<dbReference type="AlphaFoldDB" id="A0A0K0DEE4"/>
<dbReference type="Proteomes" id="UP000035642">
    <property type="component" value="Unassembled WGS sequence"/>
</dbReference>
<feature type="compositionally biased region" description="Polar residues" evidence="1">
    <location>
        <begin position="7"/>
        <end position="17"/>
    </location>
</feature>
<dbReference type="STRING" id="6313.A0A0K0DEE4"/>
<dbReference type="WBParaSite" id="ACAC_0000922001-mRNA-1">
    <property type="protein sequence ID" value="ACAC_0000922001-mRNA-1"/>
    <property type="gene ID" value="ACAC_0000922001"/>
</dbReference>
<sequence>MDKAEQKNGTAAESAASSVLLGEPNGDYGMNKLATSDDIVKDLLNDVRQSEKPFSVEDLTAAKKAKEKKKSKEHKHKKSKKKKKHRSKRHRSSSRRRSRSRSQPRKKHRKRYFVRMNSFLQISDDDDLPVGADFRTVMKEAKLKINISSKIGSFDLAALPVVPPLGKPPSINAFPLSKPIKKDEDETIQPSCTKRESDILNKVIAEKGRGDFIPRNLKVKYVNSENSTNHAQGKCDGFKKTEPKLLDKSKDESFVEVSPDEDEKNVDFVLSAPPQRTFSPMALTSVAPPAPEPVSDGELEKEIAEELTAAAQPKYVSRTVASSPECQKSLNLLRPSYRRMV</sequence>
<protein>
    <submittedName>
        <fullName evidence="3">Protein SON</fullName>
    </submittedName>
</protein>
<evidence type="ECO:0000256" key="1">
    <source>
        <dbReference type="SAM" id="MobiDB-lite"/>
    </source>
</evidence>
<keyword evidence="2" id="KW-1185">Reference proteome</keyword>
<proteinExistence type="predicted"/>
<reference evidence="3" key="2">
    <citation type="submission" date="2017-02" db="UniProtKB">
        <authorList>
            <consortium name="WormBaseParasite"/>
        </authorList>
    </citation>
    <scope>IDENTIFICATION</scope>
</reference>
<accession>A0A0K0DEE4</accession>
<reference evidence="2" key="1">
    <citation type="submission" date="2012-09" db="EMBL/GenBank/DDBJ databases">
        <authorList>
            <person name="Martin A.A."/>
        </authorList>
    </citation>
    <scope>NUCLEOTIDE SEQUENCE</scope>
</reference>
<feature type="region of interest" description="Disordered" evidence="1">
    <location>
        <begin position="51"/>
        <end position="113"/>
    </location>
</feature>
<feature type="region of interest" description="Disordered" evidence="1">
    <location>
        <begin position="167"/>
        <end position="190"/>
    </location>
</feature>
<feature type="region of interest" description="Disordered" evidence="1">
    <location>
        <begin position="1"/>
        <end position="33"/>
    </location>
</feature>
<evidence type="ECO:0000313" key="3">
    <source>
        <dbReference type="WBParaSite" id="ACAC_0000922001-mRNA-1"/>
    </source>
</evidence>